<dbReference type="EMBL" id="CP036525">
    <property type="protein sequence ID" value="QDT03846.1"/>
    <property type="molecule type" value="Genomic_DNA"/>
</dbReference>
<dbReference type="KEGG" id="rlc:K227x_22310"/>
<dbReference type="SUPFAM" id="SSF55021">
    <property type="entry name" value="ACT-like"/>
    <property type="match status" value="2"/>
</dbReference>
<gene>
    <name evidence="2" type="ORF">K227x_22310</name>
</gene>
<dbReference type="Gene3D" id="3.30.2130.10">
    <property type="entry name" value="VC0802-like"/>
    <property type="match status" value="1"/>
</dbReference>
<keyword evidence="3" id="KW-1185">Reference proteome</keyword>
<dbReference type="OrthoDB" id="517867at2"/>
<dbReference type="InterPro" id="IPR018717">
    <property type="entry name" value="DUF2241"/>
</dbReference>
<dbReference type="PANTHER" id="PTHR39199">
    <property type="entry name" value="BLR5128 PROTEIN"/>
    <property type="match status" value="1"/>
</dbReference>
<accession>A0A517N9N3</accession>
<dbReference type="RefSeq" id="WP_145169441.1">
    <property type="nucleotide sequence ID" value="NZ_CP036525.1"/>
</dbReference>
<dbReference type="AlphaFoldDB" id="A0A517N9N3"/>
<evidence type="ECO:0000313" key="3">
    <source>
        <dbReference type="Proteomes" id="UP000318538"/>
    </source>
</evidence>
<evidence type="ECO:0000259" key="1">
    <source>
        <dbReference type="Pfam" id="PF10000"/>
    </source>
</evidence>
<dbReference type="Proteomes" id="UP000318538">
    <property type="component" value="Chromosome"/>
</dbReference>
<evidence type="ECO:0000313" key="2">
    <source>
        <dbReference type="EMBL" id="QDT03846.1"/>
    </source>
</evidence>
<dbReference type="PANTHER" id="PTHR39199:SF1">
    <property type="entry name" value="BLR5128 PROTEIN"/>
    <property type="match status" value="1"/>
</dbReference>
<dbReference type="Pfam" id="PF10000">
    <property type="entry name" value="ACT_3"/>
    <property type="match status" value="1"/>
</dbReference>
<name>A0A517N9N3_9BACT</name>
<protein>
    <submittedName>
        <fullName evidence="2">ACT domain protein</fullName>
    </submittedName>
</protein>
<sequence length="139" mass="14561">MAGSTDLRKLIASLSPTLRSGEYVFVTLPNASYGDGAELQPIAAFAESEGLTLVISKNSADHAGHSYEGSFRLVTLQVHSDLNAVGLTAAVADALSKRGISANVVAAYFHDHVFVPSSRADEALQTLRELMLSDGAVDG</sequence>
<proteinExistence type="predicted"/>
<dbReference type="InterPro" id="IPR045865">
    <property type="entry name" value="ACT-like_dom_sf"/>
</dbReference>
<feature type="domain" description="DUF2241" evidence="1">
    <location>
        <begin position="2"/>
        <end position="72"/>
    </location>
</feature>
<reference evidence="2 3" key="1">
    <citation type="submission" date="2019-02" db="EMBL/GenBank/DDBJ databases">
        <title>Deep-cultivation of Planctomycetes and their phenomic and genomic characterization uncovers novel biology.</title>
        <authorList>
            <person name="Wiegand S."/>
            <person name="Jogler M."/>
            <person name="Boedeker C."/>
            <person name="Pinto D."/>
            <person name="Vollmers J."/>
            <person name="Rivas-Marin E."/>
            <person name="Kohn T."/>
            <person name="Peeters S.H."/>
            <person name="Heuer A."/>
            <person name="Rast P."/>
            <person name="Oberbeckmann S."/>
            <person name="Bunk B."/>
            <person name="Jeske O."/>
            <person name="Meyerdierks A."/>
            <person name="Storesund J.E."/>
            <person name="Kallscheuer N."/>
            <person name="Luecker S."/>
            <person name="Lage O.M."/>
            <person name="Pohl T."/>
            <person name="Merkel B.J."/>
            <person name="Hornburger P."/>
            <person name="Mueller R.-W."/>
            <person name="Bruemmer F."/>
            <person name="Labrenz M."/>
            <person name="Spormann A.M."/>
            <person name="Op den Camp H."/>
            <person name="Overmann J."/>
            <person name="Amann R."/>
            <person name="Jetten M.S.M."/>
            <person name="Mascher T."/>
            <person name="Medema M.H."/>
            <person name="Devos D.P."/>
            <person name="Kaster A.-K."/>
            <person name="Ovreas L."/>
            <person name="Rohde M."/>
            <person name="Galperin M.Y."/>
            <person name="Jogler C."/>
        </authorList>
    </citation>
    <scope>NUCLEOTIDE SEQUENCE [LARGE SCALE GENOMIC DNA]</scope>
    <source>
        <strain evidence="2 3">K22_7</strain>
    </source>
</reference>
<organism evidence="2 3">
    <name type="scientific">Rubripirellula lacrimiformis</name>
    <dbReference type="NCBI Taxonomy" id="1930273"/>
    <lineage>
        <taxon>Bacteria</taxon>
        <taxon>Pseudomonadati</taxon>
        <taxon>Planctomycetota</taxon>
        <taxon>Planctomycetia</taxon>
        <taxon>Pirellulales</taxon>
        <taxon>Pirellulaceae</taxon>
        <taxon>Rubripirellula</taxon>
    </lineage>
</organism>